<dbReference type="Gene3D" id="3.90.1170.20">
    <property type="entry name" value="Quinolinate phosphoribosyl transferase, N-terminal domain"/>
    <property type="match status" value="1"/>
</dbReference>
<dbReference type="InterPro" id="IPR027277">
    <property type="entry name" value="NadC/ModD"/>
</dbReference>
<comment type="catalytic activity">
    <reaction evidence="5">
        <text>nicotinate beta-D-ribonucleotide + CO2 + diphosphate = quinolinate + 5-phospho-alpha-D-ribose 1-diphosphate + 2 H(+)</text>
        <dbReference type="Rhea" id="RHEA:12733"/>
        <dbReference type="ChEBI" id="CHEBI:15378"/>
        <dbReference type="ChEBI" id="CHEBI:16526"/>
        <dbReference type="ChEBI" id="CHEBI:29959"/>
        <dbReference type="ChEBI" id="CHEBI:33019"/>
        <dbReference type="ChEBI" id="CHEBI:57502"/>
        <dbReference type="ChEBI" id="CHEBI:58017"/>
        <dbReference type="EC" id="2.4.2.19"/>
    </reaction>
</comment>
<reference evidence="9" key="1">
    <citation type="submission" date="2009-10" db="EMBL/GenBank/DDBJ databases">
        <authorList>
            <person name="Weinstock G."/>
            <person name="Sodergren E."/>
            <person name="Clifton S."/>
            <person name="Fulton L."/>
            <person name="Fulton B."/>
            <person name="Courtney L."/>
            <person name="Fronick C."/>
            <person name="Harrison M."/>
            <person name="Strong C."/>
            <person name="Farmer C."/>
            <person name="Delahaunty K."/>
            <person name="Markovic C."/>
            <person name="Hall O."/>
            <person name="Minx P."/>
            <person name="Tomlinson C."/>
            <person name="Mitreva M."/>
            <person name="Nelson J."/>
            <person name="Hou S."/>
            <person name="Wollam A."/>
            <person name="Pepin K.H."/>
            <person name="Johnson M."/>
            <person name="Bhonagiri V."/>
            <person name="Nash W.E."/>
            <person name="Warren W."/>
            <person name="Chinwalla A."/>
            <person name="Mardis E.R."/>
            <person name="Wilson R.K."/>
        </authorList>
    </citation>
    <scope>NUCLEOTIDE SEQUENCE [LARGE SCALE GENOMIC DNA]</scope>
    <source>
        <strain evidence="9">ATCC 700122</strain>
    </source>
</reference>
<dbReference type="GO" id="GO:0009435">
    <property type="term" value="P:NAD+ biosynthetic process"/>
    <property type="evidence" value="ECO:0007669"/>
    <property type="project" value="InterPro"/>
</dbReference>
<dbReference type="STRING" id="649764.HMPREF0762_01547"/>
<dbReference type="EMBL" id="ACUX02000016">
    <property type="protein sequence ID" value="EEZ60742.1"/>
    <property type="molecule type" value="Genomic_DNA"/>
</dbReference>
<dbReference type="InterPro" id="IPR006242">
    <property type="entry name" value="ModD"/>
</dbReference>
<dbReference type="InterPro" id="IPR022412">
    <property type="entry name" value="Quinolinate_PRibosylTrfase_N"/>
</dbReference>
<evidence type="ECO:0000256" key="5">
    <source>
        <dbReference type="ARBA" id="ARBA00047445"/>
    </source>
</evidence>
<dbReference type="GO" id="GO:0034213">
    <property type="term" value="P:quinolinate catabolic process"/>
    <property type="evidence" value="ECO:0007669"/>
    <property type="project" value="TreeGrafter"/>
</dbReference>
<dbReference type="PIRSF" id="PIRSF006250">
    <property type="entry name" value="NadC_ModD"/>
    <property type="match status" value="1"/>
</dbReference>
<comment type="caution">
    <text evidence="9">The sequence shown here is derived from an EMBL/GenBank/DDBJ whole genome shotgun (WGS) entry which is preliminary data.</text>
</comment>
<dbReference type="InterPro" id="IPR013785">
    <property type="entry name" value="Aldolase_TIM"/>
</dbReference>
<dbReference type="SUPFAM" id="SSF54675">
    <property type="entry name" value="Nicotinate/Quinolinate PRTase N-terminal domain-like"/>
    <property type="match status" value="1"/>
</dbReference>
<evidence type="ECO:0000256" key="4">
    <source>
        <dbReference type="ARBA" id="ARBA00022679"/>
    </source>
</evidence>
<dbReference type="OrthoDB" id="9782546at2"/>
<dbReference type="Pfam" id="PF02749">
    <property type="entry name" value="QRPTase_N"/>
    <property type="match status" value="1"/>
</dbReference>
<dbReference type="PANTHER" id="PTHR32179:SF4">
    <property type="entry name" value="PYROPHOSPHORYLASE MODD-RELATED"/>
    <property type="match status" value="1"/>
</dbReference>
<dbReference type="InterPro" id="IPR002638">
    <property type="entry name" value="Quinolinate_PRibosylTrfase_C"/>
</dbReference>
<dbReference type="InterPro" id="IPR037128">
    <property type="entry name" value="Quinolinate_PRibosylTase_N_sf"/>
</dbReference>
<dbReference type="AlphaFoldDB" id="D0WI75"/>
<comment type="similarity">
    <text evidence="1 6">Belongs to the NadC/ModD family.</text>
</comment>
<dbReference type="GO" id="GO:0005737">
    <property type="term" value="C:cytoplasm"/>
    <property type="evidence" value="ECO:0007669"/>
    <property type="project" value="TreeGrafter"/>
</dbReference>
<evidence type="ECO:0000313" key="10">
    <source>
        <dbReference type="Proteomes" id="UP000006001"/>
    </source>
</evidence>
<keyword evidence="3 6" id="KW-0328">Glycosyltransferase</keyword>
<dbReference type="RefSeq" id="WP_006362809.1">
    <property type="nucleotide sequence ID" value="NZ_GG700631.1"/>
</dbReference>
<gene>
    <name evidence="9" type="primary">nadC</name>
    <name evidence="9" type="ORF">HMPREF0762_01547</name>
</gene>
<dbReference type="Proteomes" id="UP000006001">
    <property type="component" value="Unassembled WGS sequence"/>
</dbReference>
<evidence type="ECO:0000256" key="1">
    <source>
        <dbReference type="ARBA" id="ARBA00009400"/>
    </source>
</evidence>
<dbReference type="Pfam" id="PF01729">
    <property type="entry name" value="QRPTase_C"/>
    <property type="match status" value="1"/>
</dbReference>
<organism evidence="9 10">
    <name type="scientific">Slackia exigua (strain ATCC 700122 / DSM 15923 / CIP 105133 / JCM 11022 / KCTC 5966 / S-7)</name>
    <dbReference type="NCBI Taxonomy" id="649764"/>
    <lineage>
        <taxon>Bacteria</taxon>
        <taxon>Bacillati</taxon>
        <taxon>Actinomycetota</taxon>
        <taxon>Coriobacteriia</taxon>
        <taxon>Eggerthellales</taxon>
        <taxon>Eggerthellaceae</taxon>
        <taxon>Slackia</taxon>
    </lineage>
</organism>
<evidence type="ECO:0000256" key="2">
    <source>
        <dbReference type="ARBA" id="ARBA00019205"/>
    </source>
</evidence>
<sequence>MLVMADARIDALIAEDVPYIDLTTELLGIEKNQGRMTYVTREDCIVAGTDANCRIAQRLGLSVEQAVCDGARARAGSALMVVSGRASSLHAMWKVGQNVYDHLSAVATKTRAMVDAAHAANPACEILTTRKSQPGAKDLLTLAVMAGGAWPHRLGVSETVLIFAQHREFLGGFEGLRAALPAMRAKCVEKKIFVEASPDEARVLARGVRGMPLIDGVQLDKVEVAETSELVRELRAIDPRLTIIAAGGIDETNAAAYAATGVDGLATTAPFNAKPIDVGVRMERLA</sequence>
<keyword evidence="4 6" id="KW-0808">Transferase</keyword>
<accession>D0WI75</accession>
<dbReference type="HOGENOM" id="CLU_039622_2_1_11"/>
<dbReference type="PANTHER" id="PTHR32179">
    <property type="entry name" value="NICOTINATE-NUCLEOTIDE PYROPHOSPHORYLASE [CARBOXYLATING]"/>
    <property type="match status" value="1"/>
</dbReference>
<evidence type="ECO:0000256" key="3">
    <source>
        <dbReference type="ARBA" id="ARBA00022676"/>
    </source>
</evidence>
<dbReference type="GO" id="GO:0004514">
    <property type="term" value="F:nicotinate-nucleotide diphosphorylase (carboxylating) activity"/>
    <property type="evidence" value="ECO:0007669"/>
    <property type="project" value="UniProtKB-EC"/>
</dbReference>
<dbReference type="GeneID" id="85008332"/>
<keyword evidence="10" id="KW-1185">Reference proteome</keyword>
<dbReference type="Gene3D" id="3.20.20.70">
    <property type="entry name" value="Aldolase class I"/>
    <property type="match status" value="1"/>
</dbReference>
<protein>
    <recommendedName>
        <fullName evidence="2">Putative pyrophosphorylase ModD</fullName>
    </recommendedName>
</protein>
<evidence type="ECO:0000256" key="6">
    <source>
        <dbReference type="PIRNR" id="PIRNR006250"/>
    </source>
</evidence>
<dbReference type="SUPFAM" id="SSF51690">
    <property type="entry name" value="Nicotinate/Quinolinate PRTase C-terminal domain-like"/>
    <property type="match status" value="1"/>
</dbReference>
<evidence type="ECO:0000313" key="9">
    <source>
        <dbReference type="EMBL" id="EEZ60742.1"/>
    </source>
</evidence>
<dbReference type="eggNOG" id="COG0157">
    <property type="taxonomic scope" value="Bacteria"/>
</dbReference>
<evidence type="ECO:0000259" key="7">
    <source>
        <dbReference type="Pfam" id="PF01729"/>
    </source>
</evidence>
<dbReference type="NCBIfam" id="TIGR01334">
    <property type="entry name" value="modD"/>
    <property type="match status" value="1"/>
</dbReference>
<proteinExistence type="inferred from homology"/>
<dbReference type="InterPro" id="IPR036068">
    <property type="entry name" value="Nicotinate_pribotase-like_C"/>
</dbReference>
<feature type="domain" description="Quinolinate phosphoribosyl transferase C-terminal" evidence="7">
    <location>
        <begin position="106"/>
        <end position="279"/>
    </location>
</feature>
<name>D0WI75_SLAES</name>
<feature type="domain" description="Quinolinate phosphoribosyl transferase N-terminal" evidence="8">
    <location>
        <begin position="21"/>
        <end position="104"/>
    </location>
</feature>
<evidence type="ECO:0000259" key="8">
    <source>
        <dbReference type="Pfam" id="PF02749"/>
    </source>
</evidence>